<keyword evidence="3" id="KW-1185">Reference proteome</keyword>
<evidence type="ECO:0000256" key="1">
    <source>
        <dbReference type="SAM" id="Phobius"/>
    </source>
</evidence>
<gene>
    <name evidence="2" type="ORF">EDB95_0177</name>
</gene>
<proteinExistence type="predicted"/>
<reference evidence="2 3" key="1">
    <citation type="submission" date="2019-03" db="EMBL/GenBank/DDBJ databases">
        <title>Genomic Encyclopedia of Type Strains, Phase IV (KMG-IV): sequencing the most valuable type-strain genomes for metagenomic binning, comparative biology and taxonomic classification.</title>
        <authorList>
            <person name="Goeker M."/>
        </authorList>
    </citation>
    <scope>NUCLEOTIDE SEQUENCE [LARGE SCALE GENOMIC DNA]</scope>
    <source>
        <strain evidence="2 3">DSM 100059</strain>
    </source>
</reference>
<dbReference type="PANTHER" id="PTHR30188">
    <property type="entry name" value="ABC TRANSPORTER PERMEASE PROTEIN-RELATED"/>
    <property type="match status" value="1"/>
</dbReference>
<dbReference type="EMBL" id="SODV01000001">
    <property type="protein sequence ID" value="TDW99169.1"/>
    <property type="molecule type" value="Genomic_DNA"/>
</dbReference>
<feature type="transmembrane region" description="Helical" evidence="1">
    <location>
        <begin position="186"/>
        <end position="211"/>
    </location>
</feature>
<dbReference type="PANTHER" id="PTHR30188:SF4">
    <property type="entry name" value="PROTEIN TRIGALACTOSYLDIACYLGLYCEROL 1, CHLOROPLASTIC"/>
    <property type="match status" value="1"/>
</dbReference>
<dbReference type="GO" id="GO:0043190">
    <property type="term" value="C:ATP-binding cassette (ABC) transporter complex"/>
    <property type="evidence" value="ECO:0007669"/>
    <property type="project" value="InterPro"/>
</dbReference>
<feature type="transmembrane region" description="Helical" evidence="1">
    <location>
        <begin position="223"/>
        <end position="245"/>
    </location>
</feature>
<accession>A0A4R8DMF7</accession>
<evidence type="ECO:0000313" key="3">
    <source>
        <dbReference type="Proteomes" id="UP000294498"/>
    </source>
</evidence>
<feature type="transmembrane region" description="Helical" evidence="1">
    <location>
        <begin position="38"/>
        <end position="63"/>
    </location>
</feature>
<dbReference type="AlphaFoldDB" id="A0A4R8DMF7"/>
<name>A0A4R8DMF7_9BACT</name>
<keyword evidence="1" id="KW-1133">Transmembrane helix</keyword>
<keyword evidence="1" id="KW-0472">Membrane</keyword>
<keyword evidence="1" id="KW-0812">Transmembrane</keyword>
<protein>
    <submittedName>
        <fullName evidence="2">Phospholipid/cholesterol/gamma-HCH transport system permease protein</fullName>
    </submittedName>
</protein>
<dbReference type="Proteomes" id="UP000294498">
    <property type="component" value="Unassembled WGS sequence"/>
</dbReference>
<dbReference type="Pfam" id="PF02405">
    <property type="entry name" value="MlaE"/>
    <property type="match status" value="1"/>
</dbReference>
<organism evidence="2 3">
    <name type="scientific">Dinghuibacter silviterrae</name>
    <dbReference type="NCBI Taxonomy" id="1539049"/>
    <lineage>
        <taxon>Bacteria</taxon>
        <taxon>Pseudomonadati</taxon>
        <taxon>Bacteroidota</taxon>
        <taxon>Chitinophagia</taxon>
        <taxon>Chitinophagales</taxon>
        <taxon>Chitinophagaceae</taxon>
        <taxon>Dinghuibacter</taxon>
    </lineage>
</organism>
<feature type="transmembrane region" description="Helical" evidence="1">
    <location>
        <begin position="136"/>
        <end position="156"/>
    </location>
</feature>
<dbReference type="InterPro" id="IPR030802">
    <property type="entry name" value="Permease_MalE"/>
</dbReference>
<evidence type="ECO:0000313" key="2">
    <source>
        <dbReference type="EMBL" id="TDW99169.1"/>
    </source>
</evidence>
<dbReference type="GO" id="GO:0005548">
    <property type="term" value="F:phospholipid transporter activity"/>
    <property type="evidence" value="ECO:0007669"/>
    <property type="project" value="TreeGrafter"/>
</dbReference>
<sequence>MGFFAHFGRYLLMLKSMFSKPENAKMYWKEFMRQCNDIGIGSLGIVAIISIFMGAVSTVQTAYQLVSPIIPQATIAQIVRDTVILEFAPTLICIVLAGVVGSKIASELGNMRVSEQIDALEIMGINTRSYLIFPKIAASMVTIPMLVIVAAVLGILGGRLAGSAAGIISPTVYDKGLLQMFKPYNVFVAVMKAYAFAFVISTIPSYFGYFVEGGALEIGKASTRAVVVSCVALLGMDYLVSSLLLQ</sequence>
<comment type="caution">
    <text evidence="2">The sequence shown here is derived from an EMBL/GenBank/DDBJ whole genome shotgun (WGS) entry which is preliminary data.</text>
</comment>
<dbReference type="RefSeq" id="WP_211352028.1">
    <property type="nucleotide sequence ID" value="NZ_SODV01000001.1"/>
</dbReference>